<dbReference type="EMBL" id="JH159154">
    <property type="protein sequence ID" value="EGZ17400.1"/>
    <property type="molecule type" value="Genomic_DNA"/>
</dbReference>
<dbReference type="GeneID" id="20641865"/>
<gene>
    <name evidence="2" type="ORF">PHYSODRAFT_300492</name>
</gene>
<dbReference type="RefSeq" id="XP_009526458.1">
    <property type="nucleotide sequence ID" value="XM_009528163.1"/>
</dbReference>
<dbReference type="InParanoid" id="G4ZE49"/>
<proteinExistence type="predicted"/>
<organism evidence="2 3">
    <name type="scientific">Phytophthora sojae (strain P6497)</name>
    <name type="common">Soybean stem and root rot agent</name>
    <name type="synonym">Phytophthora megasperma f. sp. glycines</name>
    <dbReference type="NCBI Taxonomy" id="1094619"/>
    <lineage>
        <taxon>Eukaryota</taxon>
        <taxon>Sar</taxon>
        <taxon>Stramenopiles</taxon>
        <taxon>Oomycota</taxon>
        <taxon>Peronosporomycetes</taxon>
        <taxon>Peronosporales</taxon>
        <taxon>Peronosporaceae</taxon>
        <taxon>Phytophthora</taxon>
    </lineage>
</organism>
<evidence type="ECO:0000313" key="2">
    <source>
        <dbReference type="EMBL" id="EGZ17400.1"/>
    </source>
</evidence>
<sequence>MPMRPKQKNKHKLCALALAVGKVVSAAASAGVHRSTIYRWRKEEKDSRKAAPNKYFLDPNKHAKTFATSPELEERSDARHFSLRSRAANIEFLRRLLKRNRLTIRRITHKDRKKRFDMEVCSPTQSST</sequence>
<evidence type="ECO:0000313" key="3">
    <source>
        <dbReference type="Proteomes" id="UP000002640"/>
    </source>
</evidence>
<accession>G4ZE49</accession>
<name>G4ZE49_PHYSP</name>
<dbReference type="Proteomes" id="UP000002640">
    <property type="component" value="Unassembled WGS sequence"/>
</dbReference>
<dbReference type="KEGG" id="psoj:PHYSODRAFT_300492"/>
<keyword evidence="3" id="KW-1185">Reference proteome</keyword>
<dbReference type="AlphaFoldDB" id="G4ZE49"/>
<evidence type="ECO:0000256" key="1">
    <source>
        <dbReference type="SAM" id="SignalP"/>
    </source>
</evidence>
<keyword evidence="1" id="KW-0732">Signal</keyword>
<feature type="chain" id="PRO_5003472106" evidence="1">
    <location>
        <begin position="27"/>
        <end position="128"/>
    </location>
</feature>
<feature type="signal peptide" evidence="1">
    <location>
        <begin position="1"/>
        <end position="26"/>
    </location>
</feature>
<reference evidence="2 3" key="1">
    <citation type="journal article" date="2006" name="Science">
        <title>Phytophthora genome sequences uncover evolutionary origins and mechanisms of pathogenesis.</title>
        <authorList>
            <person name="Tyler B.M."/>
            <person name="Tripathy S."/>
            <person name="Zhang X."/>
            <person name="Dehal P."/>
            <person name="Jiang R.H."/>
            <person name="Aerts A."/>
            <person name="Arredondo F.D."/>
            <person name="Baxter L."/>
            <person name="Bensasson D."/>
            <person name="Beynon J.L."/>
            <person name="Chapman J."/>
            <person name="Damasceno C.M."/>
            <person name="Dorrance A.E."/>
            <person name="Dou D."/>
            <person name="Dickerman A.W."/>
            <person name="Dubchak I.L."/>
            <person name="Garbelotto M."/>
            <person name="Gijzen M."/>
            <person name="Gordon S.G."/>
            <person name="Govers F."/>
            <person name="Grunwald N.J."/>
            <person name="Huang W."/>
            <person name="Ivors K.L."/>
            <person name="Jones R.W."/>
            <person name="Kamoun S."/>
            <person name="Krampis K."/>
            <person name="Lamour K.H."/>
            <person name="Lee M.K."/>
            <person name="McDonald W.H."/>
            <person name="Medina M."/>
            <person name="Meijer H.J."/>
            <person name="Nordberg E.K."/>
            <person name="Maclean D.J."/>
            <person name="Ospina-Giraldo M.D."/>
            <person name="Morris P.F."/>
            <person name="Phuntumart V."/>
            <person name="Putnam N.H."/>
            <person name="Rash S."/>
            <person name="Rose J.K."/>
            <person name="Sakihama Y."/>
            <person name="Salamov A.A."/>
            <person name="Savidor A."/>
            <person name="Scheuring C.F."/>
            <person name="Smith B.M."/>
            <person name="Sobral B.W."/>
            <person name="Terry A."/>
            <person name="Torto-Alalibo T.A."/>
            <person name="Win J."/>
            <person name="Xu Z."/>
            <person name="Zhang H."/>
            <person name="Grigoriev I.V."/>
            <person name="Rokhsar D.S."/>
            <person name="Boore J.L."/>
        </authorList>
    </citation>
    <scope>NUCLEOTIDE SEQUENCE [LARGE SCALE GENOMIC DNA]</scope>
    <source>
        <strain evidence="2 3">P6497</strain>
    </source>
</reference>
<protein>
    <submittedName>
        <fullName evidence="2">Uncharacterized protein</fullName>
    </submittedName>
</protein>